<evidence type="ECO:0000313" key="2">
    <source>
        <dbReference type="EMBL" id="RCV40275.1"/>
    </source>
</evidence>
<dbReference type="EMBL" id="CM003536">
    <property type="protein sequence ID" value="RCV40275.1"/>
    <property type="molecule type" value="Genomic_DNA"/>
</dbReference>
<dbReference type="PANTHER" id="PTHR35161">
    <property type="entry name" value="OS02G0303100 PROTEIN"/>
    <property type="match status" value="1"/>
</dbReference>
<proteinExistence type="predicted"/>
<feature type="compositionally biased region" description="Basic residues" evidence="1">
    <location>
        <begin position="27"/>
        <end position="38"/>
    </location>
</feature>
<sequence length="466" mass="51351">MQPRRRNPHGGGGGGRYGAIGTASFKRTNHNKRSKPNRRGAGAIAAPPAAPQAIPDDVLQLFFKDATTQMKQSLLQYVQAGPHTILTTVPGDTRKYKKRSDHARLATSAKVSWYYNLHFLGWSLEGNARHHEFGIDHLGYLKGHTTLLKFLKKVSLNGRSKDMLTCANCIEHAIHPSSPSVTLPEDLMQLIHLLRNFDPKYYPLVLGHVCHEVEAIKCALYVKMFNRLMVLKRANITTYFKIMKALPYSNVWISEASKNVHLAHVLHYDGRQMSKKIQKIVVRFLTTRIKYDTGAEGLLNFRRNGEAHLEKDYSVDFGGHVEAALTGAKAVLDLQPGVAAGPPNPIVRKLASRIGSAVAAVLQKSYSSPEAAKQAAIAAATTVAQNPNLCKKIAQNRAATAAKAAAAKAAVWPPAVPQAPLMFDSDQIEHMFDVSTPLLLAQFQKAMFDEWQVFQLDDGQKVACLL</sequence>
<dbReference type="KEGG" id="sita:101783613"/>
<evidence type="ECO:0000256" key="1">
    <source>
        <dbReference type="SAM" id="MobiDB-lite"/>
    </source>
</evidence>
<gene>
    <name evidence="2" type="ORF">SETIT_9G039800v2</name>
</gene>
<reference evidence="2" key="1">
    <citation type="journal article" date="2012" name="Nat. Biotechnol.">
        <title>Reference genome sequence of the model plant Setaria.</title>
        <authorList>
            <person name="Bennetzen J.L."/>
            <person name="Schmutz J."/>
            <person name="Wang H."/>
            <person name="Percifield R."/>
            <person name="Hawkins J."/>
            <person name="Pontaroli A.C."/>
            <person name="Estep M."/>
            <person name="Feng L."/>
            <person name="Vaughn J.N."/>
            <person name="Grimwood J."/>
            <person name="Jenkins J."/>
            <person name="Barry K."/>
            <person name="Lindquist E."/>
            <person name="Hellsten U."/>
            <person name="Deshpande S."/>
            <person name="Wang X."/>
            <person name="Wu X."/>
            <person name="Mitros T."/>
            <person name="Triplett J."/>
            <person name="Yang X."/>
            <person name="Ye C.Y."/>
            <person name="Mauro-Herrera M."/>
            <person name="Wang L."/>
            <person name="Li P."/>
            <person name="Sharma M."/>
            <person name="Sharma R."/>
            <person name="Ronald P.C."/>
            <person name="Panaud O."/>
            <person name="Kellogg E.A."/>
            <person name="Brutnell T.P."/>
            <person name="Doust A.N."/>
            <person name="Tuskan G.A."/>
            <person name="Rokhsar D."/>
            <person name="Devos K.M."/>
        </authorList>
    </citation>
    <scope>NUCLEOTIDE SEQUENCE [LARGE SCALE GENOMIC DNA]</scope>
    <source>
        <strain evidence="2">Yugu1</strain>
    </source>
</reference>
<reference evidence="2" key="2">
    <citation type="submission" date="2015-07" db="EMBL/GenBank/DDBJ databases">
        <authorList>
            <person name="Noorani M."/>
        </authorList>
    </citation>
    <scope>NUCLEOTIDE SEQUENCE</scope>
    <source>
        <strain evidence="2">Yugu1</strain>
    </source>
</reference>
<dbReference type="OrthoDB" id="10454779at2759"/>
<feature type="compositionally biased region" description="Low complexity" evidence="1">
    <location>
        <begin position="40"/>
        <end position="49"/>
    </location>
</feature>
<dbReference type="AlphaFoldDB" id="A0A368SCV4"/>
<accession>A0A368SCV4</accession>
<dbReference type="PANTHER" id="PTHR35161:SF22">
    <property type="match status" value="1"/>
</dbReference>
<organism evidence="2">
    <name type="scientific">Setaria italica</name>
    <name type="common">Foxtail millet</name>
    <name type="synonym">Panicum italicum</name>
    <dbReference type="NCBI Taxonomy" id="4555"/>
    <lineage>
        <taxon>Eukaryota</taxon>
        <taxon>Viridiplantae</taxon>
        <taxon>Streptophyta</taxon>
        <taxon>Embryophyta</taxon>
        <taxon>Tracheophyta</taxon>
        <taxon>Spermatophyta</taxon>
        <taxon>Magnoliopsida</taxon>
        <taxon>Liliopsida</taxon>
        <taxon>Poales</taxon>
        <taxon>Poaceae</taxon>
        <taxon>PACMAD clade</taxon>
        <taxon>Panicoideae</taxon>
        <taxon>Panicodae</taxon>
        <taxon>Paniceae</taxon>
        <taxon>Cenchrinae</taxon>
        <taxon>Setaria</taxon>
    </lineage>
</organism>
<protein>
    <submittedName>
        <fullName evidence="2">Uncharacterized protein</fullName>
    </submittedName>
</protein>
<feature type="compositionally biased region" description="Gly residues" evidence="1">
    <location>
        <begin position="9"/>
        <end position="18"/>
    </location>
</feature>
<feature type="region of interest" description="Disordered" evidence="1">
    <location>
        <begin position="1"/>
        <end position="49"/>
    </location>
</feature>
<name>A0A368SCV4_SETIT</name>